<dbReference type="GO" id="GO:0030983">
    <property type="term" value="F:mismatched DNA binding"/>
    <property type="evidence" value="ECO:0007669"/>
    <property type="project" value="InterPro"/>
</dbReference>
<dbReference type="Gene3D" id="3.40.50.300">
    <property type="entry name" value="P-loop containing nucleotide triphosphate hydrolases"/>
    <property type="match status" value="1"/>
</dbReference>
<reference evidence="12" key="1">
    <citation type="submission" date="2020-08" db="EMBL/GenBank/DDBJ databases">
        <title>Genome public.</title>
        <authorList>
            <person name="Liu C."/>
            <person name="Sun Q."/>
        </authorList>
    </citation>
    <scope>NUCLEOTIDE SEQUENCE</scope>
    <source>
        <strain evidence="12">NSJ-50</strain>
    </source>
</reference>
<dbReference type="Pfam" id="PF05190">
    <property type="entry name" value="MutS_IV"/>
    <property type="match status" value="1"/>
</dbReference>
<comment type="function">
    <text evidence="8 9">This protein is involved in the repair of mismatches in DNA. It is possible that it carries out the mismatch recognition step. This protein has a weak ATPase activity.</text>
</comment>
<name>A0A926IMP1_9FIRM</name>
<dbReference type="InterPro" id="IPR036187">
    <property type="entry name" value="DNA_mismatch_repair_MutS_sf"/>
</dbReference>
<dbReference type="Pfam" id="PF01624">
    <property type="entry name" value="MutS_I"/>
    <property type="match status" value="1"/>
</dbReference>
<dbReference type="Gene3D" id="3.30.420.110">
    <property type="entry name" value="MutS, connector domain"/>
    <property type="match status" value="1"/>
</dbReference>
<evidence type="ECO:0000256" key="2">
    <source>
        <dbReference type="ARBA" id="ARBA00021982"/>
    </source>
</evidence>
<dbReference type="InterPro" id="IPR000432">
    <property type="entry name" value="DNA_mismatch_repair_MutS_C"/>
</dbReference>
<evidence type="ECO:0000259" key="11">
    <source>
        <dbReference type="PROSITE" id="PS00486"/>
    </source>
</evidence>
<dbReference type="FunFam" id="1.10.1420.10:FF:000001">
    <property type="entry name" value="DNA mismatch repair protein MutS"/>
    <property type="match status" value="1"/>
</dbReference>
<evidence type="ECO:0000256" key="4">
    <source>
        <dbReference type="ARBA" id="ARBA00022763"/>
    </source>
</evidence>
<keyword evidence="13" id="KW-1185">Reference proteome</keyword>
<dbReference type="Gene3D" id="3.40.1170.10">
    <property type="entry name" value="DNA repair protein MutS, domain I"/>
    <property type="match status" value="1"/>
</dbReference>
<dbReference type="InterPro" id="IPR007695">
    <property type="entry name" value="DNA_mismatch_repair_MutS-lik_N"/>
</dbReference>
<accession>A0A926IMP1</accession>
<dbReference type="InterPro" id="IPR027417">
    <property type="entry name" value="P-loop_NTPase"/>
</dbReference>
<dbReference type="SUPFAM" id="SSF55271">
    <property type="entry name" value="DNA repair protein MutS, domain I"/>
    <property type="match status" value="1"/>
</dbReference>
<feature type="domain" description="DNA mismatch repair proteins mutS family" evidence="11">
    <location>
        <begin position="691"/>
        <end position="707"/>
    </location>
</feature>
<dbReference type="InterPro" id="IPR045076">
    <property type="entry name" value="MutS"/>
</dbReference>
<dbReference type="InterPro" id="IPR005748">
    <property type="entry name" value="DNA_mismatch_repair_MutS"/>
</dbReference>
<dbReference type="SMART" id="SM00533">
    <property type="entry name" value="MUTSd"/>
    <property type="match status" value="1"/>
</dbReference>
<dbReference type="InterPro" id="IPR007696">
    <property type="entry name" value="DNA_mismatch_repair_MutS_core"/>
</dbReference>
<dbReference type="SUPFAM" id="SSF48334">
    <property type="entry name" value="DNA repair protein MutS, domain III"/>
    <property type="match status" value="1"/>
</dbReference>
<evidence type="ECO:0000256" key="8">
    <source>
        <dbReference type="ARBA" id="ARBA00024647"/>
    </source>
</evidence>
<dbReference type="InterPro" id="IPR007861">
    <property type="entry name" value="DNA_mismatch_repair_MutS_clamp"/>
</dbReference>
<keyword evidence="7 9" id="KW-0234">DNA repair</keyword>
<proteinExistence type="inferred from homology"/>
<comment type="similarity">
    <text evidence="1 9 10">Belongs to the DNA mismatch repair MutS family.</text>
</comment>
<dbReference type="GO" id="GO:0140664">
    <property type="term" value="F:ATP-dependent DNA damage sensor activity"/>
    <property type="evidence" value="ECO:0007669"/>
    <property type="project" value="InterPro"/>
</dbReference>
<dbReference type="GO" id="GO:0005829">
    <property type="term" value="C:cytosol"/>
    <property type="evidence" value="ECO:0007669"/>
    <property type="project" value="TreeGrafter"/>
</dbReference>
<dbReference type="Pfam" id="PF00488">
    <property type="entry name" value="MutS_V"/>
    <property type="match status" value="1"/>
</dbReference>
<dbReference type="Pfam" id="PF05188">
    <property type="entry name" value="MutS_II"/>
    <property type="match status" value="1"/>
</dbReference>
<dbReference type="Pfam" id="PF05192">
    <property type="entry name" value="MutS_III"/>
    <property type="match status" value="1"/>
</dbReference>
<dbReference type="GO" id="GO:0006298">
    <property type="term" value="P:mismatch repair"/>
    <property type="evidence" value="ECO:0007669"/>
    <property type="project" value="UniProtKB-UniRule"/>
</dbReference>
<keyword evidence="6 9" id="KW-0238">DNA-binding</keyword>
<sequence length="861" mass="95918">MMKQYLQVKEQYKDCLLFFRLGDFYEMFFDDALIASKVLELTLTGRNCGQEEKAPMCGVPYHSVQSYIARLVKQGYKVAICEQMEDPALAKDIVKRDVVRVVTPGTANLDMALSDSTNNFLACIYTDDENFGICFADVSTGDFFATYGRQDIAEGKMANVIACYKPTEIIVNQSALKFERIFANLKKRCDFYLSYVPDEDFELADCENRVREKFGAYSESEQALGENKYALRAAGGALKYLDDTQKVSLSNISNASVYNSSSFVEIDLSSRRNLELTETMRDKGKKGSLLGILDKTSTSMGARLLRKWIEQPLINSDEINMRLDAVEFFVKNIAVRSEAVKALGGIGDIERIMSKVVYGSVNARELVALKNSLLFLSEIKQVSKDFETPYLTRIAESLDAATDLYKLINSAFVDDPPLTVREGGMIKPGFDPELDKIKDTVKNGARIIAEIEAREREATGVKNLKISYNRVFGYYIEITKSNIDKAPDRYIRKQTLTNCERYITEELKDVENTILGANERVTAIEYDDFCAVRDAVSRNMDRILLQAKLVAVIDVLSSFALVAESNGYVKPAVDDSDVIDIKNGRHPIVEKFLTDSLFVPNDTYLDTDKNRFAIITGPNMAGKSTYMRQTAVIAVMAQIGSFVPASECRIGVVDKIFTRVGASDDLAAGQSTFMVEMNEVANILNNSTKKSLLILDEIGRGTSTFDGLSIAWAVVEYLSDKNLIGAKSLFATHYHELIALEDEIDGVNNYSIAVKKHGDDITFLRKIVKGGTDDSFGIEVAHLAGVPKKVVSRAKEILANIEKGEFSHEHKSISYDAGKTSSEEISNKVIGMIKNYDISTLTPIEALNEIYKLQKIVSENE</sequence>
<dbReference type="FunFam" id="3.40.50.300:FF:000870">
    <property type="entry name" value="MutS protein homolog 4"/>
    <property type="match status" value="1"/>
</dbReference>
<dbReference type="SUPFAM" id="SSF53150">
    <property type="entry name" value="DNA repair protein MutS, domain II"/>
    <property type="match status" value="1"/>
</dbReference>
<dbReference type="CDD" id="cd03284">
    <property type="entry name" value="ABC_MutS1"/>
    <property type="match status" value="1"/>
</dbReference>
<protein>
    <recommendedName>
        <fullName evidence="2 9">DNA mismatch repair protein MutS</fullName>
    </recommendedName>
</protein>
<feature type="binding site" evidence="9">
    <location>
        <begin position="617"/>
        <end position="624"/>
    </location>
    <ligand>
        <name>ATP</name>
        <dbReference type="ChEBI" id="CHEBI:30616"/>
    </ligand>
</feature>
<dbReference type="AlphaFoldDB" id="A0A926IMP1"/>
<dbReference type="InterPro" id="IPR036678">
    <property type="entry name" value="MutS_con_dom_sf"/>
</dbReference>
<organism evidence="12 13">
    <name type="scientific">Qingrenia yutianensis</name>
    <dbReference type="NCBI Taxonomy" id="2763676"/>
    <lineage>
        <taxon>Bacteria</taxon>
        <taxon>Bacillati</taxon>
        <taxon>Bacillota</taxon>
        <taxon>Clostridia</taxon>
        <taxon>Eubacteriales</taxon>
        <taxon>Oscillospiraceae</taxon>
        <taxon>Qingrenia</taxon>
    </lineage>
</organism>
<evidence type="ECO:0000256" key="1">
    <source>
        <dbReference type="ARBA" id="ARBA00006271"/>
    </source>
</evidence>
<dbReference type="PANTHER" id="PTHR11361">
    <property type="entry name" value="DNA MISMATCH REPAIR PROTEIN MUTS FAMILY MEMBER"/>
    <property type="match status" value="1"/>
</dbReference>
<dbReference type="Proteomes" id="UP000647416">
    <property type="component" value="Unassembled WGS sequence"/>
</dbReference>
<evidence type="ECO:0000256" key="5">
    <source>
        <dbReference type="ARBA" id="ARBA00022840"/>
    </source>
</evidence>
<dbReference type="InterPro" id="IPR017261">
    <property type="entry name" value="DNA_mismatch_repair_MutS/MSH"/>
</dbReference>
<dbReference type="InterPro" id="IPR016151">
    <property type="entry name" value="DNA_mismatch_repair_MutS_N"/>
</dbReference>
<gene>
    <name evidence="9 12" type="primary">mutS</name>
    <name evidence="12" type="ORF">H8706_05190</name>
</gene>
<dbReference type="HAMAP" id="MF_00096">
    <property type="entry name" value="MutS"/>
    <property type="match status" value="1"/>
</dbReference>
<dbReference type="PIRSF" id="PIRSF037677">
    <property type="entry name" value="DNA_mis_repair_Msh6"/>
    <property type="match status" value="1"/>
</dbReference>
<dbReference type="NCBIfam" id="TIGR01070">
    <property type="entry name" value="mutS1"/>
    <property type="match status" value="1"/>
</dbReference>
<dbReference type="EMBL" id="JACRTE010000004">
    <property type="protein sequence ID" value="MBC8596262.1"/>
    <property type="molecule type" value="Genomic_DNA"/>
</dbReference>
<dbReference type="PANTHER" id="PTHR11361:SF34">
    <property type="entry name" value="DNA MISMATCH REPAIR PROTEIN MSH1, MITOCHONDRIAL"/>
    <property type="match status" value="1"/>
</dbReference>
<keyword evidence="4 9" id="KW-0227">DNA damage</keyword>
<dbReference type="GO" id="GO:0005524">
    <property type="term" value="F:ATP binding"/>
    <property type="evidence" value="ECO:0007669"/>
    <property type="project" value="UniProtKB-UniRule"/>
</dbReference>
<dbReference type="SMART" id="SM00534">
    <property type="entry name" value="MUTSac"/>
    <property type="match status" value="1"/>
</dbReference>
<dbReference type="SUPFAM" id="SSF52540">
    <property type="entry name" value="P-loop containing nucleoside triphosphate hydrolases"/>
    <property type="match status" value="1"/>
</dbReference>
<dbReference type="NCBIfam" id="NF003810">
    <property type="entry name" value="PRK05399.1"/>
    <property type="match status" value="1"/>
</dbReference>
<keyword evidence="3 9" id="KW-0547">Nucleotide-binding</keyword>
<keyword evidence="5 9" id="KW-0067">ATP-binding</keyword>
<dbReference type="FunFam" id="3.40.1170.10:FF:000001">
    <property type="entry name" value="DNA mismatch repair protein MutS"/>
    <property type="match status" value="1"/>
</dbReference>
<evidence type="ECO:0000256" key="7">
    <source>
        <dbReference type="ARBA" id="ARBA00023204"/>
    </source>
</evidence>
<evidence type="ECO:0000256" key="9">
    <source>
        <dbReference type="HAMAP-Rule" id="MF_00096"/>
    </source>
</evidence>
<dbReference type="Gene3D" id="1.10.1420.10">
    <property type="match status" value="2"/>
</dbReference>
<evidence type="ECO:0000256" key="3">
    <source>
        <dbReference type="ARBA" id="ARBA00022741"/>
    </source>
</evidence>
<evidence type="ECO:0000313" key="12">
    <source>
        <dbReference type="EMBL" id="MBC8596262.1"/>
    </source>
</evidence>
<evidence type="ECO:0000256" key="10">
    <source>
        <dbReference type="RuleBase" id="RU003756"/>
    </source>
</evidence>
<dbReference type="PROSITE" id="PS00486">
    <property type="entry name" value="DNA_MISMATCH_REPAIR_2"/>
    <property type="match status" value="1"/>
</dbReference>
<dbReference type="InterPro" id="IPR007860">
    <property type="entry name" value="DNA_mmatch_repair_MutS_con_dom"/>
</dbReference>
<evidence type="ECO:0000313" key="13">
    <source>
        <dbReference type="Proteomes" id="UP000647416"/>
    </source>
</evidence>
<dbReference type="GO" id="GO:0003684">
    <property type="term" value="F:damaged DNA binding"/>
    <property type="evidence" value="ECO:0007669"/>
    <property type="project" value="UniProtKB-UniRule"/>
</dbReference>
<comment type="caution">
    <text evidence="12">The sequence shown here is derived from an EMBL/GenBank/DDBJ whole genome shotgun (WGS) entry which is preliminary data.</text>
</comment>
<evidence type="ECO:0000256" key="6">
    <source>
        <dbReference type="ARBA" id="ARBA00023125"/>
    </source>
</evidence>